<reference evidence="2" key="1">
    <citation type="submission" date="2022-08" db="EMBL/GenBank/DDBJ databases">
        <authorList>
            <consortium name="DOE Joint Genome Institute"/>
            <person name="Min B."/>
            <person name="Riley R."/>
            <person name="Sierra-Patev S."/>
            <person name="Naranjo-Ortiz M."/>
            <person name="Looney B."/>
            <person name="Konkel Z."/>
            <person name="Slot J.C."/>
            <person name="Sakamoto Y."/>
            <person name="Steenwyk J.L."/>
            <person name="Rokas A."/>
            <person name="Carro J."/>
            <person name="Camarero S."/>
            <person name="Ferreira P."/>
            <person name="Molpeceres G."/>
            <person name="Ruiz-Duenas F.J."/>
            <person name="Serrano A."/>
            <person name="Henrissat B."/>
            <person name="Drula E."/>
            <person name="Hughes K.W."/>
            <person name="Mata J.L."/>
            <person name="Ishikawa N.K."/>
            <person name="Vargas-Isla R."/>
            <person name="Ushijima S."/>
            <person name="Smith C.A."/>
            <person name="Ahrendt S."/>
            <person name="Andreopoulos W."/>
            <person name="He G."/>
            <person name="Labutti K."/>
            <person name="Lipzen A."/>
            <person name="Ng V."/>
            <person name="Sandor L."/>
            <person name="Barry K."/>
            <person name="Martinez A.T."/>
            <person name="Xiao Y."/>
            <person name="Gibbons J.G."/>
            <person name="Terashima K."/>
            <person name="Hibbett D.S."/>
            <person name="Grigoriev I.V."/>
        </authorList>
    </citation>
    <scope>NUCLEOTIDE SEQUENCE</scope>
    <source>
        <strain evidence="2">Sp2 HRB7682 ss15</strain>
    </source>
</reference>
<dbReference type="Proteomes" id="UP001150238">
    <property type="component" value="Unassembled WGS sequence"/>
</dbReference>
<reference evidence="2" key="2">
    <citation type="journal article" date="2023" name="Proc. Natl. Acad. Sci. U.S.A.">
        <title>A global phylogenomic analysis of the shiitake genus Lentinula.</title>
        <authorList>
            <person name="Sierra-Patev S."/>
            <person name="Min B."/>
            <person name="Naranjo-Ortiz M."/>
            <person name="Looney B."/>
            <person name="Konkel Z."/>
            <person name="Slot J.C."/>
            <person name="Sakamoto Y."/>
            <person name="Steenwyk J.L."/>
            <person name="Rokas A."/>
            <person name="Carro J."/>
            <person name="Camarero S."/>
            <person name="Ferreira P."/>
            <person name="Molpeceres G."/>
            <person name="Ruiz-Duenas F.J."/>
            <person name="Serrano A."/>
            <person name="Henrissat B."/>
            <person name="Drula E."/>
            <person name="Hughes K.W."/>
            <person name="Mata J.L."/>
            <person name="Ishikawa N.K."/>
            <person name="Vargas-Isla R."/>
            <person name="Ushijima S."/>
            <person name="Smith C.A."/>
            <person name="Donoghue J."/>
            <person name="Ahrendt S."/>
            <person name="Andreopoulos W."/>
            <person name="He G."/>
            <person name="LaButti K."/>
            <person name="Lipzen A."/>
            <person name="Ng V."/>
            <person name="Riley R."/>
            <person name="Sandor L."/>
            <person name="Barry K."/>
            <person name="Martinez A.T."/>
            <person name="Xiao Y."/>
            <person name="Gibbons J.G."/>
            <person name="Terashima K."/>
            <person name="Grigoriev I.V."/>
            <person name="Hibbett D."/>
        </authorList>
    </citation>
    <scope>NUCLEOTIDE SEQUENCE</scope>
    <source>
        <strain evidence="2">Sp2 HRB7682 ss15</strain>
    </source>
</reference>
<feature type="transmembrane region" description="Helical" evidence="1">
    <location>
        <begin position="12"/>
        <end position="33"/>
    </location>
</feature>
<keyword evidence="1" id="KW-0812">Transmembrane</keyword>
<keyword evidence="1" id="KW-0472">Membrane</keyword>
<gene>
    <name evidence="2" type="ORF">C8J55DRAFT_586956</name>
</gene>
<keyword evidence="1" id="KW-1133">Transmembrane helix</keyword>
<sequence length="266" mass="30152">MQLTHLSKFHTFTRTIGFLFIAIGTVVNIAVPIQTFNATQHPSLNISNDEFSPSSDNSNPTSIYPRINAPPGYTDLPLQTQPIEAYVTIHSISPLPAETQETLQTAIEELLKPMIPDIAEYHQRGFKIFKPNLNIEDFQKVNKIPVTNVQYQPLTSPEGMYAFDLVVMSKLDLTHGGKQCNLLDCRHDHHTFARQSSYYGEISQRCVEVGKDKYTGTIWGNHVENGVKLHFPKGVHDFAFQESPDKSQTGWRIFIVVFMMYPDVLI</sequence>
<name>A0A9W8ZVX1_9AGAR</name>
<dbReference type="EMBL" id="JANVFS010000042">
    <property type="protein sequence ID" value="KAJ4467138.1"/>
    <property type="molecule type" value="Genomic_DNA"/>
</dbReference>
<proteinExistence type="predicted"/>
<comment type="caution">
    <text evidence="2">The sequence shown here is derived from an EMBL/GenBank/DDBJ whole genome shotgun (WGS) entry which is preliminary data.</text>
</comment>
<organism evidence="2 3">
    <name type="scientific">Lentinula lateritia</name>
    <dbReference type="NCBI Taxonomy" id="40482"/>
    <lineage>
        <taxon>Eukaryota</taxon>
        <taxon>Fungi</taxon>
        <taxon>Dikarya</taxon>
        <taxon>Basidiomycota</taxon>
        <taxon>Agaricomycotina</taxon>
        <taxon>Agaricomycetes</taxon>
        <taxon>Agaricomycetidae</taxon>
        <taxon>Agaricales</taxon>
        <taxon>Marasmiineae</taxon>
        <taxon>Omphalotaceae</taxon>
        <taxon>Lentinula</taxon>
    </lineage>
</organism>
<evidence type="ECO:0000256" key="1">
    <source>
        <dbReference type="SAM" id="Phobius"/>
    </source>
</evidence>
<evidence type="ECO:0000313" key="3">
    <source>
        <dbReference type="Proteomes" id="UP001150238"/>
    </source>
</evidence>
<evidence type="ECO:0000313" key="2">
    <source>
        <dbReference type="EMBL" id="KAJ4467138.1"/>
    </source>
</evidence>
<accession>A0A9W8ZVX1</accession>
<dbReference type="AlphaFoldDB" id="A0A9W8ZVX1"/>
<protein>
    <submittedName>
        <fullName evidence="2">Uncharacterized protein</fullName>
    </submittedName>
</protein>